<protein>
    <recommendedName>
        <fullName evidence="2">YdbS-like PH domain-containing protein</fullName>
    </recommendedName>
</protein>
<keyword evidence="1" id="KW-0812">Transmembrane</keyword>
<keyword evidence="1" id="KW-1133">Transmembrane helix</keyword>
<accession>A0A1F7V5Q7</accession>
<feature type="domain" description="YdbS-like PH" evidence="2">
    <location>
        <begin position="98"/>
        <end position="177"/>
    </location>
</feature>
<evidence type="ECO:0000256" key="1">
    <source>
        <dbReference type="SAM" id="Phobius"/>
    </source>
</evidence>
<dbReference type="InterPro" id="IPR005182">
    <property type="entry name" value="YdbS-like_PH"/>
</dbReference>
<evidence type="ECO:0000313" key="4">
    <source>
        <dbReference type="Proteomes" id="UP000178723"/>
    </source>
</evidence>
<sequence>MPLFTHPKHIPTSRLHPLQYRKIWKKLLVLEISSNPQSQKMWRSIFVSLLALVGMYIVLGITLPTKTAIDWPVFLAPIIALLSILIFFLILYQWLYVWTYFYDIGDEFLKIRKGVLIRREITIPYNRIQDVYLDQDIMDHLFHLYDLYISTATPTSIIESHIDGLNSGNAQKIRDFILAKMTAANQQAPNGGV</sequence>
<organism evidence="3 4">
    <name type="scientific">Candidatus Uhrbacteria bacterium RIFCSPLOWO2_02_FULL_48_12</name>
    <dbReference type="NCBI Taxonomy" id="1802407"/>
    <lineage>
        <taxon>Bacteria</taxon>
        <taxon>Candidatus Uhriibacteriota</taxon>
    </lineage>
</organism>
<evidence type="ECO:0000313" key="3">
    <source>
        <dbReference type="EMBL" id="OGL85820.1"/>
    </source>
</evidence>
<reference evidence="3 4" key="1">
    <citation type="journal article" date="2016" name="Nat. Commun.">
        <title>Thousands of microbial genomes shed light on interconnected biogeochemical processes in an aquifer system.</title>
        <authorList>
            <person name="Anantharaman K."/>
            <person name="Brown C.T."/>
            <person name="Hug L.A."/>
            <person name="Sharon I."/>
            <person name="Castelle C.J."/>
            <person name="Probst A.J."/>
            <person name="Thomas B.C."/>
            <person name="Singh A."/>
            <person name="Wilkins M.J."/>
            <person name="Karaoz U."/>
            <person name="Brodie E.L."/>
            <person name="Williams K.H."/>
            <person name="Hubbard S.S."/>
            <person name="Banfield J.F."/>
        </authorList>
    </citation>
    <scope>NUCLEOTIDE SEQUENCE [LARGE SCALE GENOMIC DNA]</scope>
</reference>
<comment type="caution">
    <text evidence="3">The sequence shown here is derived from an EMBL/GenBank/DDBJ whole genome shotgun (WGS) entry which is preliminary data.</text>
</comment>
<dbReference type="Pfam" id="PF03703">
    <property type="entry name" value="bPH_2"/>
    <property type="match status" value="1"/>
</dbReference>
<dbReference type="PANTHER" id="PTHR34473">
    <property type="entry name" value="UPF0699 TRANSMEMBRANE PROTEIN YDBS"/>
    <property type="match status" value="1"/>
</dbReference>
<evidence type="ECO:0000259" key="2">
    <source>
        <dbReference type="Pfam" id="PF03703"/>
    </source>
</evidence>
<dbReference type="Proteomes" id="UP000178723">
    <property type="component" value="Unassembled WGS sequence"/>
</dbReference>
<dbReference type="EMBL" id="MGEP01000059">
    <property type="protein sequence ID" value="OGL85820.1"/>
    <property type="molecule type" value="Genomic_DNA"/>
</dbReference>
<proteinExistence type="predicted"/>
<name>A0A1F7V5Q7_9BACT</name>
<gene>
    <name evidence="3" type="ORF">A3I40_01440</name>
</gene>
<dbReference type="PANTHER" id="PTHR34473:SF2">
    <property type="entry name" value="UPF0699 TRANSMEMBRANE PROTEIN YDBT"/>
    <property type="match status" value="1"/>
</dbReference>
<feature type="transmembrane region" description="Helical" evidence="1">
    <location>
        <begin position="45"/>
        <end position="65"/>
    </location>
</feature>
<dbReference type="AlphaFoldDB" id="A0A1F7V5Q7"/>
<feature type="transmembrane region" description="Helical" evidence="1">
    <location>
        <begin position="71"/>
        <end position="92"/>
    </location>
</feature>
<keyword evidence="1" id="KW-0472">Membrane</keyword>